<keyword evidence="2" id="KW-1185">Reference proteome</keyword>
<name>A0ACD3AHL9_9AGAR</name>
<dbReference type="Proteomes" id="UP000308600">
    <property type="component" value="Unassembled WGS sequence"/>
</dbReference>
<dbReference type="EMBL" id="ML208462">
    <property type="protein sequence ID" value="TFK64774.1"/>
    <property type="molecule type" value="Genomic_DNA"/>
</dbReference>
<evidence type="ECO:0000313" key="1">
    <source>
        <dbReference type="EMBL" id="TFK64774.1"/>
    </source>
</evidence>
<gene>
    <name evidence="1" type="ORF">BDN72DRAFT_801831</name>
</gene>
<accession>A0ACD3AHL9</accession>
<protein>
    <submittedName>
        <fullName evidence="1">Uncharacterized protein</fullName>
    </submittedName>
</protein>
<evidence type="ECO:0000313" key="2">
    <source>
        <dbReference type="Proteomes" id="UP000308600"/>
    </source>
</evidence>
<organism evidence="1 2">
    <name type="scientific">Pluteus cervinus</name>
    <dbReference type="NCBI Taxonomy" id="181527"/>
    <lineage>
        <taxon>Eukaryota</taxon>
        <taxon>Fungi</taxon>
        <taxon>Dikarya</taxon>
        <taxon>Basidiomycota</taxon>
        <taxon>Agaricomycotina</taxon>
        <taxon>Agaricomycetes</taxon>
        <taxon>Agaricomycetidae</taxon>
        <taxon>Agaricales</taxon>
        <taxon>Pluteineae</taxon>
        <taxon>Pluteaceae</taxon>
        <taxon>Pluteus</taxon>
    </lineage>
</organism>
<proteinExistence type="predicted"/>
<sequence length="116" mass="12886">MHFSAFSLLPFLALADVALSVCPGFNYAISNVESGSLQGRYAHRWTVYDDSCNEIQTIELDQYANPCFDTPFGCSPPPTLFNKYTRDGLDYVCRQDPNSGVCRGDVISVCCRNDGR</sequence>
<reference evidence="1 2" key="1">
    <citation type="journal article" date="2019" name="Nat. Ecol. Evol.">
        <title>Megaphylogeny resolves global patterns of mushroom evolution.</title>
        <authorList>
            <person name="Varga T."/>
            <person name="Krizsan K."/>
            <person name="Foldi C."/>
            <person name="Dima B."/>
            <person name="Sanchez-Garcia M."/>
            <person name="Sanchez-Ramirez S."/>
            <person name="Szollosi G.J."/>
            <person name="Szarkandi J.G."/>
            <person name="Papp V."/>
            <person name="Albert L."/>
            <person name="Andreopoulos W."/>
            <person name="Angelini C."/>
            <person name="Antonin V."/>
            <person name="Barry K.W."/>
            <person name="Bougher N.L."/>
            <person name="Buchanan P."/>
            <person name="Buyck B."/>
            <person name="Bense V."/>
            <person name="Catcheside P."/>
            <person name="Chovatia M."/>
            <person name="Cooper J."/>
            <person name="Damon W."/>
            <person name="Desjardin D."/>
            <person name="Finy P."/>
            <person name="Geml J."/>
            <person name="Haridas S."/>
            <person name="Hughes K."/>
            <person name="Justo A."/>
            <person name="Karasinski D."/>
            <person name="Kautmanova I."/>
            <person name="Kiss B."/>
            <person name="Kocsube S."/>
            <person name="Kotiranta H."/>
            <person name="LaButti K.M."/>
            <person name="Lechner B.E."/>
            <person name="Liimatainen K."/>
            <person name="Lipzen A."/>
            <person name="Lukacs Z."/>
            <person name="Mihaltcheva S."/>
            <person name="Morgado L.N."/>
            <person name="Niskanen T."/>
            <person name="Noordeloos M.E."/>
            <person name="Ohm R.A."/>
            <person name="Ortiz-Santana B."/>
            <person name="Ovrebo C."/>
            <person name="Racz N."/>
            <person name="Riley R."/>
            <person name="Savchenko A."/>
            <person name="Shiryaev A."/>
            <person name="Soop K."/>
            <person name="Spirin V."/>
            <person name="Szebenyi C."/>
            <person name="Tomsovsky M."/>
            <person name="Tulloss R.E."/>
            <person name="Uehling J."/>
            <person name="Grigoriev I.V."/>
            <person name="Vagvolgyi C."/>
            <person name="Papp T."/>
            <person name="Martin F.M."/>
            <person name="Miettinen O."/>
            <person name="Hibbett D.S."/>
            <person name="Nagy L.G."/>
        </authorList>
    </citation>
    <scope>NUCLEOTIDE SEQUENCE [LARGE SCALE GENOMIC DNA]</scope>
    <source>
        <strain evidence="1 2">NL-1719</strain>
    </source>
</reference>